<dbReference type="Gene3D" id="3.20.20.370">
    <property type="entry name" value="Glycoside hydrolase/deacetylase"/>
    <property type="match status" value="1"/>
</dbReference>
<accession>A0A6N8IRY3</accession>
<dbReference type="GO" id="GO:0005576">
    <property type="term" value="C:extracellular region"/>
    <property type="evidence" value="ECO:0007669"/>
    <property type="project" value="UniProtKB-SubCell"/>
</dbReference>
<reference evidence="4 5" key="1">
    <citation type="submission" date="2019-12" db="EMBL/GenBank/DDBJ databases">
        <authorList>
            <person name="Huq M.A."/>
        </authorList>
    </citation>
    <scope>NUCLEOTIDE SEQUENCE [LARGE SCALE GENOMIC DNA]</scope>
    <source>
        <strain evidence="4 5">MAH-25</strain>
    </source>
</reference>
<evidence type="ECO:0000256" key="1">
    <source>
        <dbReference type="ARBA" id="ARBA00004613"/>
    </source>
</evidence>
<gene>
    <name evidence="4" type="ORF">GON04_09435</name>
</gene>
<feature type="domain" description="NodB homology" evidence="3">
    <location>
        <begin position="67"/>
        <end position="265"/>
    </location>
</feature>
<dbReference type="SUPFAM" id="SSF88713">
    <property type="entry name" value="Glycoside hydrolase/deacetylase"/>
    <property type="match status" value="1"/>
</dbReference>
<comment type="caution">
    <text evidence="4">The sequence shown here is derived from an EMBL/GenBank/DDBJ whole genome shotgun (WGS) entry which is preliminary data.</text>
</comment>
<evidence type="ECO:0000256" key="2">
    <source>
        <dbReference type="ARBA" id="ARBA00022729"/>
    </source>
</evidence>
<dbReference type="AlphaFoldDB" id="A0A6N8IRY3"/>
<sequence>MFPRARPIAILSYHQTAQPPRRGTPVRSLFLPPWRFALQLRTLRRLGWTGLSMRDLQPYLQGERHGKVFGITLDDGYLNNFEHALPVLRELGFTATAYIVSSQPGGSNVWDHPVGAPAAKLMDVAHMKAWLQAGMEIGAHTRHHVDLSRCDEETAREEIAGSRQDLERMLDSEVRSFCYPYGGHRPEHAEMARAAGYTTATTIVSSRARRDDDPLRLPRISILLQGSLPLVVAQVTTDYEDWRLSRRKYRSRPNTRWTMSAGAPG</sequence>
<dbReference type="CDD" id="cd10918">
    <property type="entry name" value="CE4_NodB_like_5s_6s"/>
    <property type="match status" value="1"/>
</dbReference>
<dbReference type="EMBL" id="WSEL01000003">
    <property type="protein sequence ID" value="MVQ29669.1"/>
    <property type="molecule type" value="Genomic_DNA"/>
</dbReference>
<organism evidence="4 5">
    <name type="scientific">Ramlibacter pinisoli</name>
    <dbReference type="NCBI Taxonomy" id="2682844"/>
    <lineage>
        <taxon>Bacteria</taxon>
        <taxon>Pseudomonadati</taxon>
        <taxon>Pseudomonadota</taxon>
        <taxon>Betaproteobacteria</taxon>
        <taxon>Burkholderiales</taxon>
        <taxon>Comamonadaceae</taxon>
        <taxon>Ramlibacter</taxon>
    </lineage>
</organism>
<evidence type="ECO:0000259" key="3">
    <source>
        <dbReference type="PROSITE" id="PS51677"/>
    </source>
</evidence>
<dbReference type="Proteomes" id="UP000469385">
    <property type="component" value="Unassembled WGS sequence"/>
</dbReference>
<dbReference type="InterPro" id="IPR051398">
    <property type="entry name" value="Polysacch_Deacetylase"/>
</dbReference>
<evidence type="ECO:0000313" key="5">
    <source>
        <dbReference type="Proteomes" id="UP000469385"/>
    </source>
</evidence>
<keyword evidence="5" id="KW-1185">Reference proteome</keyword>
<keyword evidence="2" id="KW-0732">Signal</keyword>
<dbReference type="InterPro" id="IPR002509">
    <property type="entry name" value="NODB_dom"/>
</dbReference>
<comment type="subcellular location">
    <subcellularLocation>
        <location evidence="1">Secreted</location>
    </subcellularLocation>
</comment>
<dbReference type="GO" id="GO:0016810">
    <property type="term" value="F:hydrolase activity, acting on carbon-nitrogen (but not peptide) bonds"/>
    <property type="evidence" value="ECO:0007669"/>
    <property type="project" value="InterPro"/>
</dbReference>
<dbReference type="Pfam" id="PF01522">
    <property type="entry name" value="Polysacc_deac_1"/>
    <property type="match status" value="1"/>
</dbReference>
<dbReference type="GO" id="GO:0005975">
    <property type="term" value="P:carbohydrate metabolic process"/>
    <property type="evidence" value="ECO:0007669"/>
    <property type="project" value="InterPro"/>
</dbReference>
<dbReference type="RefSeq" id="WP_157397648.1">
    <property type="nucleotide sequence ID" value="NZ_WSEL01000003.1"/>
</dbReference>
<dbReference type="PROSITE" id="PS51677">
    <property type="entry name" value="NODB"/>
    <property type="match status" value="1"/>
</dbReference>
<protein>
    <submittedName>
        <fullName evidence="4">Polysaccharide deacetylase family protein</fullName>
    </submittedName>
</protein>
<name>A0A6N8IRY3_9BURK</name>
<proteinExistence type="predicted"/>
<dbReference type="InterPro" id="IPR011330">
    <property type="entry name" value="Glyco_hydro/deAcase_b/a-brl"/>
</dbReference>
<dbReference type="PANTHER" id="PTHR34216">
    <property type="match status" value="1"/>
</dbReference>
<dbReference type="PANTHER" id="PTHR34216:SF3">
    <property type="entry name" value="POLY-BETA-1,6-N-ACETYL-D-GLUCOSAMINE N-DEACETYLASE"/>
    <property type="match status" value="1"/>
</dbReference>
<evidence type="ECO:0000313" key="4">
    <source>
        <dbReference type="EMBL" id="MVQ29669.1"/>
    </source>
</evidence>